<reference evidence="2 3" key="1">
    <citation type="submission" date="2019-01" db="EMBL/GenBank/DDBJ databases">
        <authorList>
            <person name="Ferrante I. M."/>
        </authorList>
    </citation>
    <scope>NUCLEOTIDE SEQUENCE [LARGE SCALE GENOMIC DNA]</scope>
    <source>
        <strain evidence="2 3">B856</strain>
    </source>
</reference>
<keyword evidence="1" id="KW-0472">Membrane</keyword>
<dbReference type="AlphaFoldDB" id="A0A448ZRU6"/>
<organism evidence="2 3">
    <name type="scientific">Pseudo-nitzschia multistriata</name>
    <dbReference type="NCBI Taxonomy" id="183589"/>
    <lineage>
        <taxon>Eukaryota</taxon>
        <taxon>Sar</taxon>
        <taxon>Stramenopiles</taxon>
        <taxon>Ochrophyta</taxon>
        <taxon>Bacillariophyta</taxon>
        <taxon>Bacillariophyceae</taxon>
        <taxon>Bacillariophycidae</taxon>
        <taxon>Bacillariales</taxon>
        <taxon>Bacillariaceae</taxon>
        <taxon>Pseudo-nitzschia</taxon>
    </lineage>
</organism>
<protein>
    <submittedName>
        <fullName evidence="2">Uncharacterized protein</fullName>
    </submittedName>
</protein>
<gene>
    <name evidence="2" type="ORF">PSNMU_V1.4_AUG-EV-PASAV3_0119060</name>
</gene>
<dbReference type="Proteomes" id="UP000291116">
    <property type="component" value="Unassembled WGS sequence"/>
</dbReference>
<keyword evidence="3" id="KW-1185">Reference proteome</keyword>
<sequence length="436" mass="46488">MSFRSDPQHHVLRDSPVLMVEKVQDVLSRVAQRPVNAHKGGFRKGTNPGMELGVVRVALPPGGFVQFGGGLPQKGHLVDDVLVLGQDLLVALAEQIDGGVPGVEEQALVVGLGDLDVPPDQLAELALRQRRVLLLQPCLGLVQSVGDGGHAVLVGGRKDLHPERLGRTSVRSAGQEHLIAVRDGIDVEPAEGGDGFLVGLGLVAVVELRLGQQKPLDQRAEFPRSKDLGLVRRVDRERRDVVAVPVAQQDRFWPERFDVKAGVEDDPQLGNEVGRCVSASTETDDAETPLEFHPSERVVVSGNPNVPAEGLSGRFRHLRSLRGREELQAPRQSAERLGEGVDVTALGFLDGVEDAGQFRQADFPVVVLVGQEQQLGGDSLDGVRPVFVGIQNPPGVGSCHFALLNPATVLVLVAIIAAFIAIIAAIAGRMCGCCVV</sequence>
<keyword evidence="1" id="KW-0812">Transmembrane</keyword>
<evidence type="ECO:0000313" key="2">
    <source>
        <dbReference type="EMBL" id="VEU44772.1"/>
    </source>
</evidence>
<evidence type="ECO:0000313" key="3">
    <source>
        <dbReference type="Proteomes" id="UP000291116"/>
    </source>
</evidence>
<feature type="transmembrane region" description="Helical" evidence="1">
    <location>
        <begin position="407"/>
        <end position="427"/>
    </location>
</feature>
<accession>A0A448ZRU6</accession>
<name>A0A448ZRU6_9STRA</name>
<dbReference type="EMBL" id="CAACVS010000663">
    <property type="protein sequence ID" value="VEU44772.1"/>
    <property type="molecule type" value="Genomic_DNA"/>
</dbReference>
<proteinExistence type="predicted"/>
<keyword evidence="1" id="KW-1133">Transmembrane helix</keyword>
<evidence type="ECO:0000256" key="1">
    <source>
        <dbReference type="SAM" id="Phobius"/>
    </source>
</evidence>